<organism evidence="12 13">
    <name type="scientific">Desulfuromonas soudanensis</name>
    <dbReference type="NCBI Taxonomy" id="1603606"/>
    <lineage>
        <taxon>Bacteria</taxon>
        <taxon>Pseudomonadati</taxon>
        <taxon>Thermodesulfobacteriota</taxon>
        <taxon>Desulfuromonadia</taxon>
        <taxon>Desulfuromonadales</taxon>
        <taxon>Desulfuromonadaceae</taxon>
        <taxon>Desulfuromonas</taxon>
    </lineage>
</organism>
<evidence type="ECO:0000256" key="3">
    <source>
        <dbReference type="ARBA" id="ARBA00011771"/>
    </source>
</evidence>
<gene>
    <name evidence="12" type="ORF">DSOUD_0362</name>
</gene>
<evidence type="ECO:0000256" key="1">
    <source>
        <dbReference type="ARBA" id="ARBA00004196"/>
    </source>
</evidence>
<evidence type="ECO:0000256" key="9">
    <source>
        <dbReference type="ARBA" id="ARBA00023014"/>
    </source>
</evidence>
<feature type="signal peptide" evidence="10">
    <location>
        <begin position="1"/>
        <end position="29"/>
    </location>
</feature>
<dbReference type="RefSeq" id="WP_232426483.1">
    <property type="nucleotide sequence ID" value="NZ_CP010802.1"/>
</dbReference>
<evidence type="ECO:0000256" key="2">
    <source>
        <dbReference type="ARBA" id="ARBA00005941"/>
    </source>
</evidence>
<evidence type="ECO:0000313" key="13">
    <source>
        <dbReference type="Proteomes" id="UP000057158"/>
    </source>
</evidence>
<comment type="subunit">
    <text evidence="3">Heterodimer of a large and a small subunit.</text>
</comment>
<dbReference type="GO" id="GO:0030313">
    <property type="term" value="C:cell envelope"/>
    <property type="evidence" value="ECO:0007669"/>
    <property type="project" value="UniProtKB-SubCell"/>
</dbReference>
<dbReference type="KEGG" id="des:DSOUD_0362"/>
<dbReference type="STRING" id="1603606.DSOUD_0362"/>
<keyword evidence="13" id="KW-1185">Reference proteome</keyword>
<proteinExistence type="inferred from homology"/>
<evidence type="ECO:0000313" key="12">
    <source>
        <dbReference type="EMBL" id="ALC15157.1"/>
    </source>
</evidence>
<comment type="similarity">
    <text evidence="2">Belongs to the desulfoferrodoxin family.</text>
</comment>
<evidence type="ECO:0000256" key="6">
    <source>
        <dbReference type="ARBA" id="ARBA00022982"/>
    </source>
</evidence>
<feature type="chain" id="PRO_5005792205" evidence="10">
    <location>
        <begin position="30"/>
        <end position="160"/>
    </location>
</feature>
<dbReference type="AlphaFoldDB" id="A0A0M4DFA5"/>
<evidence type="ECO:0000256" key="10">
    <source>
        <dbReference type="SAM" id="SignalP"/>
    </source>
</evidence>
<dbReference type="NCBIfam" id="TIGR01409">
    <property type="entry name" value="TAT_signal_seq"/>
    <property type="match status" value="1"/>
</dbReference>
<dbReference type="GO" id="GO:0005506">
    <property type="term" value="F:iron ion binding"/>
    <property type="evidence" value="ECO:0007669"/>
    <property type="project" value="InterPro"/>
</dbReference>
<dbReference type="InterPro" id="IPR036073">
    <property type="entry name" value="Desulfoferrodoxin_Fe-bd_dom_sf"/>
</dbReference>
<dbReference type="GO" id="GO:0016491">
    <property type="term" value="F:oxidoreductase activity"/>
    <property type="evidence" value="ECO:0007669"/>
    <property type="project" value="UniProtKB-KW"/>
</dbReference>
<evidence type="ECO:0000256" key="7">
    <source>
        <dbReference type="ARBA" id="ARBA00023002"/>
    </source>
</evidence>
<dbReference type="CDD" id="cd03172">
    <property type="entry name" value="SORL_classII"/>
    <property type="match status" value="1"/>
</dbReference>
<comment type="subcellular location">
    <subcellularLocation>
        <location evidence="1">Cell envelope</location>
    </subcellularLocation>
</comment>
<dbReference type="InterPro" id="IPR051233">
    <property type="entry name" value="Desulfoferrodoxin_SOR"/>
</dbReference>
<accession>A0A0M4DFA5</accession>
<evidence type="ECO:0000256" key="8">
    <source>
        <dbReference type="ARBA" id="ARBA00023004"/>
    </source>
</evidence>
<keyword evidence="5" id="KW-0479">Metal-binding</keyword>
<sequence>MTQRMMRREFLTASGLGAAALLLGGTAMAAPSPEALRGLVEIDQNLFLGINRGGDPAKRSVLEKKHAPVIEAPATVKAGEPFAVTVTVAEILHPMGAAHYIEGIELFAGNEPAGRIRFSADLSLPQATFHLKLAKGVTLVARQYCNLHGLWESRLDLKVT</sequence>
<dbReference type="InterPro" id="IPR006311">
    <property type="entry name" value="TAT_signal"/>
</dbReference>
<dbReference type="Proteomes" id="UP000057158">
    <property type="component" value="Chromosome"/>
</dbReference>
<dbReference type="EMBL" id="CP010802">
    <property type="protein sequence ID" value="ALC15157.1"/>
    <property type="molecule type" value="Genomic_DNA"/>
</dbReference>
<evidence type="ECO:0000256" key="5">
    <source>
        <dbReference type="ARBA" id="ARBA00022723"/>
    </source>
</evidence>
<evidence type="ECO:0000256" key="4">
    <source>
        <dbReference type="ARBA" id="ARBA00022448"/>
    </source>
</evidence>
<keyword evidence="4" id="KW-0813">Transport</keyword>
<dbReference type="Gene3D" id="2.60.40.730">
    <property type="entry name" value="SOR catalytic domain"/>
    <property type="match status" value="1"/>
</dbReference>
<dbReference type="PANTHER" id="PTHR36541:SF1">
    <property type="entry name" value="SUPEROXIDE REDUCTASE-RELATED"/>
    <property type="match status" value="1"/>
</dbReference>
<dbReference type="PANTHER" id="PTHR36541">
    <property type="entry name" value="SUPEROXIDE REDUCTASE-RELATED"/>
    <property type="match status" value="1"/>
</dbReference>
<feature type="domain" description="Desulfoferrodoxin ferrous iron-binding" evidence="11">
    <location>
        <begin position="62"/>
        <end position="153"/>
    </location>
</feature>
<protein>
    <submittedName>
        <fullName evidence="12">Desulfoferredoxin</fullName>
    </submittedName>
</protein>
<keyword evidence="10" id="KW-0732">Signal</keyword>
<dbReference type="InterPro" id="IPR019546">
    <property type="entry name" value="TAT_signal_bac_arc"/>
</dbReference>
<evidence type="ECO:0000259" key="11">
    <source>
        <dbReference type="Pfam" id="PF01880"/>
    </source>
</evidence>
<dbReference type="InterPro" id="IPR002742">
    <property type="entry name" value="Desulfoferrodoxin_Fe-bd_dom"/>
</dbReference>
<dbReference type="PROSITE" id="PS51318">
    <property type="entry name" value="TAT"/>
    <property type="match status" value="1"/>
</dbReference>
<name>A0A0M4DFA5_9BACT</name>
<keyword evidence="6" id="KW-0249">Electron transport</keyword>
<reference evidence="12 13" key="1">
    <citation type="submission" date="2015-07" db="EMBL/GenBank/DDBJ databases">
        <title>Isolation and Genomic Characterization of a Novel Halophilic Metal-Reducing Deltaproteobacterium from the Deep Subsurface.</title>
        <authorList>
            <person name="Badalamenti J.P."/>
            <person name="Summers Z.M."/>
            <person name="Gralnick J.A."/>
            <person name="Bond D.R."/>
        </authorList>
    </citation>
    <scope>NUCLEOTIDE SEQUENCE [LARGE SCALE GENOMIC DNA]</scope>
    <source>
        <strain evidence="12 13">WTL</strain>
    </source>
</reference>
<dbReference type="PATRIC" id="fig|1603606.3.peg.393"/>
<dbReference type="GO" id="GO:0051536">
    <property type="term" value="F:iron-sulfur cluster binding"/>
    <property type="evidence" value="ECO:0007669"/>
    <property type="project" value="UniProtKB-KW"/>
</dbReference>
<keyword evidence="7" id="KW-0560">Oxidoreductase</keyword>
<dbReference type="SUPFAM" id="SSF49367">
    <property type="entry name" value="Superoxide reductase-like"/>
    <property type="match status" value="1"/>
</dbReference>
<keyword evidence="8" id="KW-0408">Iron</keyword>
<keyword evidence="9" id="KW-0411">Iron-sulfur</keyword>
<dbReference type="Pfam" id="PF01880">
    <property type="entry name" value="Desulfoferrodox"/>
    <property type="match status" value="1"/>
</dbReference>